<proteinExistence type="predicted"/>
<dbReference type="InterPro" id="IPR007110">
    <property type="entry name" value="Ig-like_dom"/>
</dbReference>
<keyword evidence="11" id="KW-0393">Immunoglobulin domain</keyword>
<evidence type="ECO:0000256" key="5">
    <source>
        <dbReference type="ARBA" id="ARBA00022859"/>
    </source>
</evidence>
<dbReference type="FunFam" id="2.60.40.10:FF:000470">
    <property type="entry name" value="SLAM family member 7"/>
    <property type="match status" value="1"/>
</dbReference>
<evidence type="ECO:0000256" key="8">
    <source>
        <dbReference type="ARBA" id="ARBA00023136"/>
    </source>
</evidence>
<dbReference type="InterPro" id="IPR015631">
    <property type="entry name" value="CD2/SLAM_rcpt"/>
</dbReference>
<dbReference type="FunFam" id="2.60.40.10:FF:000820">
    <property type="entry name" value="SLAM family member 7"/>
    <property type="match status" value="2"/>
</dbReference>
<dbReference type="GO" id="GO:0016020">
    <property type="term" value="C:membrane"/>
    <property type="evidence" value="ECO:0007669"/>
    <property type="project" value="UniProtKB-SubCell"/>
</dbReference>
<evidence type="ECO:0000313" key="16">
    <source>
        <dbReference type="RefSeq" id="XP_032116700.1"/>
    </source>
</evidence>
<feature type="domain" description="Ig-like" evidence="14">
    <location>
        <begin position="156"/>
        <end position="232"/>
    </location>
</feature>
<evidence type="ECO:0000256" key="13">
    <source>
        <dbReference type="SAM" id="Phobius"/>
    </source>
</evidence>
<organism evidence="15 16">
    <name type="scientific">Sapajus apella</name>
    <name type="common">Brown-capped capuchin</name>
    <name type="synonym">Cebus apella</name>
    <dbReference type="NCBI Taxonomy" id="9515"/>
    <lineage>
        <taxon>Eukaryota</taxon>
        <taxon>Metazoa</taxon>
        <taxon>Chordata</taxon>
        <taxon>Craniata</taxon>
        <taxon>Vertebrata</taxon>
        <taxon>Euteleostomi</taxon>
        <taxon>Mammalia</taxon>
        <taxon>Eutheria</taxon>
        <taxon>Euarchontoglires</taxon>
        <taxon>Primates</taxon>
        <taxon>Haplorrhini</taxon>
        <taxon>Platyrrhini</taxon>
        <taxon>Cebidae</taxon>
        <taxon>Cebinae</taxon>
        <taxon>Sapajus</taxon>
    </lineage>
</organism>
<dbReference type="CTD" id="4063"/>
<keyword evidence="2" id="KW-0399">Innate immunity</keyword>
<keyword evidence="8 13" id="KW-0472">Membrane</keyword>
<dbReference type="PANTHER" id="PTHR12080">
    <property type="entry name" value="SIGNALING LYMPHOCYTIC ACTIVATION MOLECULE"/>
    <property type="match status" value="1"/>
</dbReference>
<dbReference type="InterPro" id="IPR003599">
    <property type="entry name" value="Ig_sub"/>
</dbReference>
<feature type="region of interest" description="Disordered" evidence="12">
    <location>
        <begin position="545"/>
        <end position="567"/>
    </location>
</feature>
<evidence type="ECO:0000313" key="15">
    <source>
        <dbReference type="Proteomes" id="UP000504640"/>
    </source>
</evidence>
<dbReference type="InterPro" id="IPR036179">
    <property type="entry name" value="Ig-like_dom_sf"/>
</dbReference>
<keyword evidence="6 13" id="KW-1133">Transmembrane helix</keyword>
<keyword evidence="4" id="KW-0732">Signal</keyword>
<sequence>MVASKSHTDDWAPRPFSDKPQRSQLQIFSSVLRTSLLFLLLGLRASGEDSAGTVVSGILGGSVTLLLNISVATDIEHVAWNGPKNALALANPEDVILMDKSYQGRLNITKWSYSLHISNLTLNDAGFYKAQINKKNSEVTTKEEFTLRVYEQLQEPQVTLKSVKVSENFSCNITLMCSVKGAEKSVLYSWTPRDSHASESNGSSILTISRMPCDPDLPYTCTAKNPISQSSSRPVHAGQFCTDPGASRGETMGDTVVGVLGEAVTLPLALPVTCRDTEKVVWMFNTSIISKEREEAATADPLIKSRDHSKNRVWVSNQDCSLKIDRLMIEDAGPYHAYVCSEASRVTSMTHVTLRIYRPKRNMKLWIGLPLMVCLLCLGIFSWWCIWKQKRRFPAFCSSQPKDPDDTPEPTAGHTLYCMLPQEYEKLDPPPGPARQQPTPTSDSSSDSNTTATEEDDDRPEMHMPINGRDRVYDEVPQEGAGHDSAPEAEADSDLVIPCATEVESVAGENTVYAQVSFNLQGKTPASQKEESSATIYLSIQKPQTVVPPPQQDDLEIPESPTYENFT</sequence>
<keyword evidence="9" id="KW-1015">Disulfide bond</keyword>
<evidence type="ECO:0000256" key="7">
    <source>
        <dbReference type="ARBA" id="ARBA00023130"/>
    </source>
</evidence>
<evidence type="ECO:0000256" key="4">
    <source>
        <dbReference type="ARBA" id="ARBA00022729"/>
    </source>
</evidence>
<accession>A0A6J3GFW7</accession>
<dbReference type="Gene3D" id="2.60.40.10">
    <property type="entry name" value="Immunoglobulins"/>
    <property type="match status" value="3"/>
</dbReference>
<evidence type="ECO:0000256" key="9">
    <source>
        <dbReference type="ARBA" id="ARBA00023157"/>
    </source>
</evidence>
<evidence type="ECO:0000256" key="3">
    <source>
        <dbReference type="ARBA" id="ARBA00022692"/>
    </source>
</evidence>
<evidence type="ECO:0000256" key="6">
    <source>
        <dbReference type="ARBA" id="ARBA00022989"/>
    </source>
</evidence>
<comment type="subcellular location">
    <subcellularLocation>
        <location evidence="1">Membrane</location>
        <topology evidence="1">Single-pass type I membrane protein</topology>
    </subcellularLocation>
</comment>
<keyword evidence="7" id="KW-1064">Adaptive immunity</keyword>
<name>A0A6J3GFW7_SAPAP</name>
<evidence type="ECO:0000256" key="1">
    <source>
        <dbReference type="ARBA" id="ARBA00004479"/>
    </source>
</evidence>
<keyword evidence="15" id="KW-1185">Reference proteome</keyword>
<feature type="transmembrane region" description="Helical" evidence="13">
    <location>
        <begin position="365"/>
        <end position="384"/>
    </location>
</feature>
<dbReference type="CDD" id="cd16842">
    <property type="entry name" value="Ig_SLAM-like_N"/>
    <property type="match status" value="1"/>
</dbReference>
<evidence type="ECO:0000256" key="10">
    <source>
        <dbReference type="ARBA" id="ARBA00023180"/>
    </source>
</evidence>
<feature type="region of interest" description="Disordered" evidence="12">
    <location>
        <begin position="426"/>
        <end position="466"/>
    </location>
</feature>
<dbReference type="PROSITE" id="PS50835">
    <property type="entry name" value="IG_LIKE"/>
    <property type="match status" value="1"/>
</dbReference>
<keyword evidence="5" id="KW-0391">Immunity</keyword>
<dbReference type="SUPFAM" id="SSF48726">
    <property type="entry name" value="Immunoglobulin"/>
    <property type="match status" value="3"/>
</dbReference>
<dbReference type="RefSeq" id="XP_032116700.1">
    <property type="nucleotide sequence ID" value="XM_032260809.1"/>
</dbReference>
<protein>
    <submittedName>
        <fullName evidence="16">T-lymphocyte surface antigen Ly-9 isoform X2</fullName>
    </submittedName>
</protein>
<evidence type="ECO:0000256" key="12">
    <source>
        <dbReference type="SAM" id="MobiDB-lite"/>
    </source>
</evidence>
<reference evidence="16" key="1">
    <citation type="submission" date="2025-08" db="UniProtKB">
        <authorList>
            <consortium name="RefSeq"/>
        </authorList>
    </citation>
    <scope>IDENTIFICATION</scope>
    <source>
        <tissue evidence="16">Blood</tissue>
    </source>
</reference>
<dbReference type="GO" id="GO:0045087">
    <property type="term" value="P:innate immune response"/>
    <property type="evidence" value="ECO:0007669"/>
    <property type="project" value="UniProtKB-KW"/>
</dbReference>
<dbReference type="PANTHER" id="PTHR12080:SF114">
    <property type="entry name" value="T-LYMPHOCYTE SURFACE ANTIGEN LY-9"/>
    <property type="match status" value="1"/>
</dbReference>
<keyword evidence="10" id="KW-0325">Glycoprotein</keyword>
<feature type="compositionally biased region" description="Low complexity" evidence="12">
    <location>
        <begin position="434"/>
        <end position="452"/>
    </location>
</feature>
<dbReference type="SMART" id="SM00409">
    <property type="entry name" value="IG"/>
    <property type="match status" value="2"/>
</dbReference>
<keyword evidence="3 13" id="KW-0812">Transmembrane</keyword>
<dbReference type="GO" id="GO:0002250">
    <property type="term" value="P:adaptive immune response"/>
    <property type="evidence" value="ECO:0007669"/>
    <property type="project" value="UniProtKB-KW"/>
</dbReference>
<evidence type="ECO:0000256" key="2">
    <source>
        <dbReference type="ARBA" id="ARBA00022588"/>
    </source>
</evidence>
<evidence type="ECO:0000256" key="11">
    <source>
        <dbReference type="ARBA" id="ARBA00023319"/>
    </source>
</evidence>
<dbReference type="Proteomes" id="UP000504640">
    <property type="component" value="Unplaced"/>
</dbReference>
<evidence type="ECO:0000259" key="14">
    <source>
        <dbReference type="PROSITE" id="PS50835"/>
    </source>
</evidence>
<dbReference type="AlphaFoldDB" id="A0A6J3GFW7"/>
<gene>
    <name evidence="16" type="primary">LY9</name>
</gene>
<dbReference type="GeneID" id="116538419"/>
<dbReference type="InterPro" id="IPR013783">
    <property type="entry name" value="Ig-like_fold"/>
</dbReference>